<organism evidence="5 6">
    <name type="scientific">Amphritea pacifica</name>
    <dbReference type="NCBI Taxonomy" id="2811233"/>
    <lineage>
        <taxon>Bacteria</taxon>
        <taxon>Pseudomonadati</taxon>
        <taxon>Pseudomonadota</taxon>
        <taxon>Gammaproteobacteria</taxon>
        <taxon>Oceanospirillales</taxon>
        <taxon>Oceanospirillaceae</taxon>
        <taxon>Amphritea</taxon>
    </lineage>
</organism>
<dbReference type="GO" id="GO:0008168">
    <property type="term" value="F:methyltransferase activity"/>
    <property type="evidence" value="ECO:0007669"/>
    <property type="project" value="UniProtKB-KW"/>
</dbReference>
<evidence type="ECO:0000313" key="6">
    <source>
        <dbReference type="Proteomes" id="UP000760472"/>
    </source>
</evidence>
<dbReference type="RefSeq" id="WP_205210732.1">
    <property type="nucleotide sequence ID" value="NZ_JAFFZO010000017.1"/>
</dbReference>
<accession>A0ABS2W4Z0</accession>
<evidence type="ECO:0000256" key="1">
    <source>
        <dbReference type="ARBA" id="ARBA00022603"/>
    </source>
</evidence>
<keyword evidence="6" id="KW-1185">Reference proteome</keyword>
<dbReference type="EMBL" id="JAFFZP010000005">
    <property type="protein sequence ID" value="MBN0986676.1"/>
    <property type="molecule type" value="Genomic_DNA"/>
</dbReference>
<dbReference type="CDD" id="cd02440">
    <property type="entry name" value="AdoMet_MTases"/>
    <property type="match status" value="1"/>
</dbReference>
<proteinExistence type="predicted"/>
<dbReference type="InterPro" id="IPR041698">
    <property type="entry name" value="Methyltransf_25"/>
</dbReference>
<sequence length="233" mass="25876">MADFNDAKILDSWAKNTAPWIRAVQEKQIESRRLVTDQAIVDVICGFEADSVLDIGCGEGWLARELSAQGMSVTGIDVIPGFIENARTSCKGTFHLLAYEALSVRQLGETFDLAVCNFSLLGDEPVSRLFSVLPELINPGGWFVMQTLHPGLMADSQYYDGWREGSWDGFSDQFCDPAPWYFRTLETWFSLFDTNGLSVRLIKEPRHPATGAATSLIIAGRVTEGTSRKTDRI</sequence>
<evidence type="ECO:0000313" key="5">
    <source>
        <dbReference type="EMBL" id="MBN0986676.1"/>
    </source>
</evidence>
<evidence type="ECO:0000256" key="3">
    <source>
        <dbReference type="ARBA" id="ARBA00022691"/>
    </source>
</evidence>
<dbReference type="Gene3D" id="3.40.50.150">
    <property type="entry name" value="Vaccinia Virus protein VP39"/>
    <property type="match status" value="1"/>
</dbReference>
<dbReference type="SUPFAM" id="SSF53335">
    <property type="entry name" value="S-adenosyl-L-methionine-dependent methyltransferases"/>
    <property type="match status" value="1"/>
</dbReference>
<evidence type="ECO:0000256" key="2">
    <source>
        <dbReference type="ARBA" id="ARBA00022679"/>
    </source>
</evidence>
<keyword evidence="3" id="KW-0949">S-adenosyl-L-methionine</keyword>
<dbReference type="Proteomes" id="UP000760472">
    <property type="component" value="Unassembled WGS sequence"/>
</dbReference>
<evidence type="ECO:0000259" key="4">
    <source>
        <dbReference type="Pfam" id="PF13649"/>
    </source>
</evidence>
<protein>
    <submittedName>
        <fullName evidence="5">Class I SAM-dependent methyltransferase</fullName>
    </submittedName>
</protein>
<keyword evidence="2" id="KW-0808">Transferase</keyword>
<dbReference type="InterPro" id="IPR029063">
    <property type="entry name" value="SAM-dependent_MTases_sf"/>
</dbReference>
<dbReference type="Pfam" id="PF13649">
    <property type="entry name" value="Methyltransf_25"/>
    <property type="match status" value="1"/>
</dbReference>
<dbReference type="GO" id="GO:0032259">
    <property type="term" value="P:methylation"/>
    <property type="evidence" value="ECO:0007669"/>
    <property type="project" value="UniProtKB-KW"/>
</dbReference>
<feature type="domain" description="Methyltransferase" evidence="4">
    <location>
        <begin position="52"/>
        <end position="141"/>
    </location>
</feature>
<reference evidence="5 6" key="1">
    <citation type="submission" date="2021-02" db="EMBL/GenBank/DDBJ databases">
        <title>A novel species of genus Amphritea isolated from a fishpond in China.</title>
        <authorList>
            <person name="Lu H."/>
        </authorList>
    </citation>
    <scope>NUCLEOTIDE SEQUENCE [LARGE SCALE GENOMIC DNA]</scope>
    <source>
        <strain evidence="5 6">RP18W</strain>
    </source>
</reference>
<comment type="caution">
    <text evidence="5">The sequence shown here is derived from an EMBL/GenBank/DDBJ whole genome shotgun (WGS) entry which is preliminary data.</text>
</comment>
<dbReference type="PANTHER" id="PTHR43464:SF19">
    <property type="entry name" value="UBIQUINONE BIOSYNTHESIS O-METHYLTRANSFERASE, MITOCHONDRIAL"/>
    <property type="match status" value="1"/>
</dbReference>
<dbReference type="PANTHER" id="PTHR43464">
    <property type="entry name" value="METHYLTRANSFERASE"/>
    <property type="match status" value="1"/>
</dbReference>
<keyword evidence="1 5" id="KW-0489">Methyltransferase</keyword>
<name>A0ABS2W4Z0_9GAMM</name>
<gene>
    <name evidence="5" type="ORF">JW498_04835</name>
</gene>